<organism evidence="9 10">
    <name type="scientific">Punica granatum</name>
    <name type="common">Pomegranate</name>
    <dbReference type="NCBI Taxonomy" id="22663"/>
    <lineage>
        <taxon>Eukaryota</taxon>
        <taxon>Viridiplantae</taxon>
        <taxon>Streptophyta</taxon>
        <taxon>Embryophyta</taxon>
        <taxon>Tracheophyta</taxon>
        <taxon>Spermatophyta</taxon>
        <taxon>Magnoliopsida</taxon>
        <taxon>eudicotyledons</taxon>
        <taxon>Gunneridae</taxon>
        <taxon>Pentapetalae</taxon>
        <taxon>rosids</taxon>
        <taxon>malvids</taxon>
        <taxon>Myrtales</taxon>
        <taxon>Lythraceae</taxon>
        <taxon>Punica</taxon>
    </lineage>
</organism>
<dbReference type="PANTHER" id="PTHR31190:SF486">
    <property type="entry name" value="ETHYLENE-RESPONSIVE TRANSCRIPTION FACTOR 2-LIKE"/>
    <property type="match status" value="1"/>
</dbReference>
<keyword evidence="9" id="KW-1185">Reference proteome</keyword>
<dbReference type="GO" id="GO:0009873">
    <property type="term" value="P:ethylene-activated signaling pathway"/>
    <property type="evidence" value="ECO:0007669"/>
    <property type="project" value="InterPro"/>
</dbReference>
<proteinExistence type="inferred from homology"/>
<keyword evidence="5" id="KW-0539">Nucleus</keyword>
<evidence type="ECO:0000256" key="2">
    <source>
        <dbReference type="ARBA" id="ARBA00023015"/>
    </source>
</evidence>
<comment type="subcellular location">
    <subcellularLocation>
        <location evidence="1">Nucleus</location>
    </subcellularLocation>
</comment>
<evidence type="ECO:0000256" key="4">
    <source>
        <dbReference type="ARBA" id="ARBA00023163"/>
    </source>
</evidence>
<evidence type="ECO:0000313" key="10">
    <source>
        <dbReference type="RefSeq" id="XP_031393995.1"/>
    </source>
</evidence>
<reference evidence="9" key="1">
    <citation type="journal article" date="2020" name="Plant Biotechnol. J.">
        <title>The pomegranate (Punica granatum L.) draft genome dissects genetic divergence between soft- and hard-seeded cultivars.</title>
        <authorList>
            <person name="Luo X."/>
            <person name="Li H."/>
            <person name="Wu Z."/>
            <person name="Yao W."/>
            <person name="Zhao P."/>
            <person name="Cao D."/>
            <person name="Yu H."/>
            <person name="Li K."/>
            <person name="Poudel K."/>
            <person name="Zhao D."/>
            <person name="Zhang F."/>
            <person name="Xia X."/>
            <person name="Chen L."/>
            <person name="Wang Q."/>
            <person name="Jing D."/>
            <person name="Cao S."/>
        </authorList>
    </citation>
    <scope>NUCLEOTIDE SEQUENCE [LARGE SCALE GENOMIC DNA]</scope>
    <source>
        <strain evidence="9">cv. Tunisia</strain>
    </source>
</reference>
<dbReference type="Gene3D" id="3.30.730.10">
    <property type="entry name" value="AP2/ERF domain"/>
    <property type="match status" value="1"/>
</dbReference>
<dbReference type="AlphaFoldDB" id="A0A6P8DBL9"/>
<dbReference type="SUPFAM" id="SSF54171">
    <property type="entry name" value="DNA-binding domain"/>
    <property type="match status" value="1"/>
</dbReference>
<dbReference type="GO" id="GO:0003677">
    <property type="term" value="F:DNA binding"/>
    <property type="evidence" value="ECO:0007669"/>
    <property type="project" value="UniProtKB-KW"/>
</dbReference>
<dbReference type="RefSeq" id="XP_031393995.1">
    <property type="nucleotide sequence ID" value="XM_031538135.1"/>
</dbReference>
<dbReference type="GeneID" id="116205507"/>
<dbReference type="OrthoDB" id="552345at2759"/>
<feature type="compositionally biased region" description="Polar residues" evidence="7">
    <location>
        <begin position="290"/>
        <end position="299"/>
    </location>
</feature>
<dbReference type="InterPro" id="IPR001471">
    <property type="entry name" value="AP2/ERF_dom"/>
</dbReference>
<dbReference type="FunFam" id="3.30.730.10:FF:000001">
    <property type="entry name" value="Ethylene-responsive transcription factor 2"/>
    <property type="match status" value="1"/>
</dbReference>
<feature type="domain" description="AP2/ERF" evidence="8">
    <location>
        <begin position="208"/>
        <end position="266"/>
    </location>
</feature>
<evidence type="ECO:0000313" key="9">
    <source>
        <dbReference type="Proteomes" id="UP000515151"/>
    </source>
</evidence>
<dbReference type="Pfam" id="PF00847">
    <property type="entry name" value="AP2"/>
    <property type="match status" value="1"/>
</dbReference>
<sequence length="306" mass="34069">MCPSFNPKKKKKSATPNPKKRKERKEKKTKKKKKGVPPPKPKLYMCVCTLSQVCKSLVTAKSNTHKPKITLCPSRLCKILSTNSSRKMNKESLVSDSEFALLESIRHYLLSDDLETNWGTIPRFFEDELCGESPSITNNLLPSDDSVSSLASNEEENGGSFGAVGDDIVVDFPLVDPSSPDDCQAGADCAAVANDQANYYVPVPRVMQYRGVRRRPWGKYAAEIRDPKRNGARRWLGTYETPEDAALAYDRAAFKMRGSKARLNFPHLIGGDGVEPVRVKPKHRRVFKNPSGSDCSQSQPEDRMGC</sequence>
<dbReference type="CDD" id="cd00018">
    <property type="entry name" value="AP2"/>
    <property type="match status" value="1"/>
</dbReference>
<dbReference type="Proteomes" id="UP000515151">
    <property type="component" value="Chromosome 4"/>
</dbReference>
<evidence type="ECO:0000256" key="7">
    <source>
        <dbReference type="SAM" id="MobiDB-lite"/>
    </source>
</evidence>
<evidence type="ECO:0000256" key="5">
    <source>
        <dbReference type="ARBA" id="ARBA00023242"/>
    </source>
</evidence>
<evidence type="ECO:0000256" key="6">
    <source>
        <dbReference type="ARBA" id="ARBA00024343"/>
    </source>
</evidence>
<evidence type="ECO:0000256" key="1">
    <source>
        <dbReference type="ARBA" id="ARBA00004123"/>
    </source>
</evidence>
<keyword evidence="3" id="KW-0238">DNA-binding</keyword>
<feature type="compositionally biased region" description="Basic residues" evidence="7">
    <location>
        <begin position="7"/>
        <end position="35"/>
    </location>
</feature>
<protein>
    <submittedName>
        <fullName evidence="10">Ethylene-responsive transcription factor 13-like</fullName>
    </submittedName>
</protein>
<dbReference type="InterPro" id="IPR036955">
    <property type="entry name" value="AP2/ERF_dom_sf"/>
</dbReference>
<keyword evidence="2" id="KW-0805">Transcription regulation</keyword>
<dbReference type="GO" id="GO:0005634">
    <property type="term" value="C:nucleus"/>
    <property type="evidence" value="ECO:0007669"/>
    <property type="project" value="UniProtKB-SubCell"/>
</dbReference>
<dbReference type="GO" id="GO:0003700">
    <property type="term" value="F:DNA-binding transcription factor activity"/>
    <property type="evidence" value="ECO:0007669"/>
    <property type="project" value="InterPro"/>
</dbReference>
<feature type="region of interest" description="Disordered" evidence="7">
    <location>
        <begin position="1"/>
        <end position="38"/>
    </location>
</feature>
<dbReference type="PROSITE" id="PS51032">
    <property type="entry name" value="AP2_ERF"/>
    <property type="match status" value="1"/>
</dbReference>
<reference evidence="10" key="2">
    <citation type="submission" date="2025-08" db="UniProtKB">
        <authorList>
            <consortium name="RefSeq"/>
        </authorList>
    </citation>
    <scope>IDENTIFICATION</scope>
    <source>
        <tissue evidence="10">Leaf</tissue>
    </source>
</reference>
<evidence type="ECO:0000259" key="8">
    <source>
        <dbReference type="PROSITE" id="PS51032"/>
    </source>
</evidence>
<evidence type="ECO:0000256" key="3">
    <source>
        <dbReference type="ARBA" id="ARBA00023125"/>
    </source>
</evidence>
<comment type="similarity">
    <text evidence="6">Belongs to the AP2/ERF transcription factor family. ERF subfamily.</text>
</comment>
<dbReference type="InterPro" id="IPR044808">
    <property type="entry name" value="ERF_plant"/>
</dbReference>
<feature type="region of interest" description="Disordered" evidence="7">
    <location>
        <begin position="283"/>
        <end position="306"/>
    </location>
</feature>
<dbReference type="InterPro" id="IPR016177">
    <property type="entry name" value="DNA-bd_dom_sf"/>
</dbReference>
<accession>A0A6P8DBL9</accession>
<dbReference type="PANTHER" id="PTHR31190">
    <property type="entry name" value="DNA-BINDING DOMAIN"/>
    <property type="match status" value="1"/>
</dbReference>
<keyword evidence="4" id="KW-0804">Transcription</keyword>
<name>A0A6P8DBL9_PUNGR</name>
<dbReference type="SMART" id="SM00380">
    <property type="entry name" value="AP2"/>
    <property type="match status" value="1"/>
</dbReference>
<dbReference type="PRINTS" id="PR00367">
    <property type="entry name" value="ETHRSPELEMNT"/>
</dbReference>
<gene>
    <name evidence="10" type="primary">LOC116205507</name>
</gene>